<dbReference type="PANTHER" id="PTHR30146">
    <property type="entry name" value="LACI-RELATED TRANSCRIPTIONAL REPRESSOR"/>
    <property type="match status" value="1"/>
</dbReference>
<dbReference type="InterPro" id="IPR046335">
    <property type="entry name" value="LacI/GalR-like_sensor"/>
</dbReference>
<evidence type="ECO:0000256" key="1">
    <source>
        <dbReference type="ARBA" id="ARBA00023015"/>
    </source>
</evidence>
<dbReference type="SUPFAM" id="SSF53822">
    <property type="entry name" value="Periplasmic binding protein-like I"/>
    <property type="match status" value="1"/>
</dbReference>
<dbReference type="PANTHER" id="PTHR30146:SF109">
    <property type="entry name" value="HTH-TYPE TRANSCRIPTIONAL REGULATOR GALS"/>
    <property type="match status" value="1"/>
</dbReference>
<dbReference type="GO" id="GO:0003700">
    <property type="term" value="F:DNA-binding transcription factor activity"/>
    <property type="evidence" value="ECO:0007669"/>
    <property type="project" value="TreeGrafter"/>
</dbReference>
<evidence type="ECO:0000256" key="3">
    <source>
        <dbReference type="ARBA" id="ARBA00023163"/>
    </source>
</evidence>
<organism evidence="5">
    <name type="scientific">bioreactor metagenome</name>
    <dbReference type="NCBI Taxonomy" id="1076179"/>
    <lineage>
        <taxon>unclassified sequences</taxon>
        <taxon>metagenomes</taxon>
        <taxon>ecological metagenomes</taxon>
    </lineage>
</organism>
<accession>A0A645I7W9</accession>
<evidence type="ECO:0000256" key="2">
    <source>
        <dbReference type="ARBA" id="ARBA00023125"/>
    </source>
</evidence>
<dbReference type="InterPro" id="IPR028082">
    <property type="entry name" value="Peripla_BP_I"/>
</dbReference>
<dbReference type="GO" id="GO:0000976">
    <property type="term" value="F:transcription cis-regulatory region binding"/>
    <property type="evidence" value="ECO:0007669"/>
    <property type="project" value="TreeGrafter"/>
</dbReference>
<evidence type="ECO:0000313" key="5">
    <source>
        <dbReference type="EMBL" id="MPN47006.1"/>
    </source>
</evidence>
<evidence type="ECO:0000259" key="4">
    <source>
        <dbReference type="Pfam" id="PF13377"/>
    </source>
</evidence>
<comment type="caution">
    <text evidence="5">The sequence shown here is derived from an EMBL/GenBank/DDBJ whole genome shotgun (WGS) entry which is preliminary data.</text>
</comment>
<dbReference type="CDD" id="cd06267">
    <property type="entry name" value="PBP1_LacI_sugar_binding-like"/>
    <property type="match status" value="1"/>
</dbReference>
<reference evidence="5" key="1">
    <citation type="submission" date="2019-08" db="EMBL/GenBank/DDBJ databases">
        <authorList>
            <person name="Kucharzyk K."/>
            <person name="Murdoch R.W."/>
            <person name="Higgins S."/>
            <person name="Loffler F."/>
        </authorList>
    </citation>
    <scope>NUCLEOTIDE SEQUENCE</scope>
</reference>
<dbReference type="AlphaFoldDB" id="A0A645I7W9"/>
<keyword evidence="1" id="KW-0805">Transcription regulation</keyword>
<name>A0A645I7W9_9ZZZZ</name>
<dbReference type="Gene3D" id="3.40.50.2300">
    <property type="match status" value="1"/>
</dbReference>
<proteinExistence type="predicted"/>
<gene>
    <name evidence="5" type="primary">purR_84</name>
    <name evidence="5" type="ORF">SDC9_194606</name>
</gene>
<keyword evidence="3" id="KW-0804">Transcription</keyword>
<dbReference type="Pfam" id="PF13377">
    <property type="entry name" value="Peripla_BP_3"/>
    <property type="match status" value="1"/>
</dbReference>
<keyword evidence="2" id="KW-0238">DNA-binding</keyword>
<sequence length="179" mass="20013">MIERLLDGGFRRIGLLLTDRKYTTIDHRYRGMLAAFESRGVVFPAELCMEGLSDNFTGGREGVLRLCEQEMLPEVIVCANDCMAIGALMELNRRGIRVPEDVRLVGCGNYRQSSETFPPLTTVDTPWQATVEVALDQLEARVRAKGDPPLYPSELIVDANVIWRESCPLPATIKKATEQ</sequence>
<dbReference type="EMBL" id="VSSQ01108147">
    <property type="protein sequence ID" value="MPN47006.1"/>
    <property type="molecule type" value="Genomic_DNA"/>
</dbReference>
<feature type="domain" description="Transcriptional regulator LacI/GalR-like sensor" evidence="4">
    <location>
        <begin position="3"/>
        <end position="167"/>
    </location>
</feature>
<protein>
    <submittedName>
        <fullName evidence="5">HTH-type transcriptional repressor PurR</fullName>
    </submittedName>
</protein>